<dbReference type="RefSeq" id="WP_302706181.1">
    <property type="nucleotide sequence ID" value="NZ_JAULSC010000003.1"/>
</dbReference>
<dbReference type="SMART" id="SM00248">
    <property type="entry name" value="ANK"/>
    <property type="match status" value="5"/>
</dbReference>
<dbReference type="PANTHER" id="PTHR24171">
    <property type="entry name" value="ANKYRIN REPEAT DOMAIN-CONTAINING PROTEIN 39-RELATED"/>
    <property type="match status" value="1"/>
</dbReference>
<sequence>MLDHELREAAWADDVARARRLVGRGADVNAKDETQQSAYLISTSEGHLELLRLMLRSGARVDDKDSWNGTGLIRAAERGHWLVVGELLQAGIDRDHINRIGYQAVHEAVWLGADTPAYAATLRVLAAGGVRLSDISPSAGLTPLEMARERGFGRLEAVLETVAGAAPPTRPDRALLRAAERGDAEAVAVALRSGADIEARDERGRTALLVTAARDAVEAAQVLVASGADPVVADRDGVTPLEHARERGSRAFVGLLRDAD</sequence>
<dbReference type="Gene3D" id="1.25.40.20">
    <property type="entry name" value="Ankyrin repeat-containing domain"/>
    <property type="match status" value="2"/>
</dbReference>
<dbReference type="Proteomes" id="UP001168363">
    <property type="component" value="Unassembled WGS sequence"/>
</dbReference>
<dbReference type="InterPro" id="IPR036770">
    <property type="entry name" value="Ankyrin_rpt-contain_sf"/>
</dbReference>
<accession>A0ABT8TNT3</accession>
<keyword evidence="2 3" id="KW-0040">ANK repeat</keyword>
<dbReference type="Pfam" id="PF12796">
    <property type="entry name" value="Ank_2"/>
    <property type="match status" value="2"/>
</dbReference>
<dbReference type="InterPro" id="IPR002110">
    <property type="entry name" value="Ankyrin_rpt"/>
</dbReference>
<keyword evidence="1" id="KW-0677">Repeat</keyword>
<feature type="repeat" description="ANK" evidence="3">
    <location>
        <begin position="34"/>
        <end position="66"/>
    </location>
</feature>
<organism evidence="4 5">
    <name type="scientific">Nocardioides cremeus</name>
    <dbReference type="NCBI Taxonomy" id="3058044"/>
    <lineage>
        <taxon>Bacteria</taxon>
        <taxon>Bacillati</taxon>
        <taxon>Actinomycetota</taxon>
        <taxon>Actinomycetes</taxon>
        <taxon>Propionibacteriales</taxon>
        <taxon>Nocardioidaceae</taxon>
        <taxon>Nocardioides</taxon>
    </lineage>
</organism>
<evidence type="ECO:0000313" key="4">
    <source>
        <dbReference type="EMBL" id="MDO3395100.1"/>
    </source>
</evidence>
<evidence type="ECO:0000256" key="1">
    <source>
        <dbReference type="ARBA" id="ARBA00022737"/>
    </source>
</evidence>
<keyword evidence="5" id="KW-1185">Reference proteome</keyword>
<dbReference type="SUPFAM" id="SSF48403">
    <property type="entry name" value="Ankyrin repeat"/>
    <property type="match status" value="1"/>
</dbReference>
<gene>
    <name evidence="4" type="ORF">QWJ41_05185</name>
</gene>
<name>A0ABT8TNT3_9ACTN</name>
<protein>
    <submittedName>
        <fullName evidence="4">Ankyrin repeat domain-containing protein</fullName>
    </submittedName>
</protein>
<proteinExistence type="predicted"/>
<dbReference type="EMBL" id="JAULSC010000003">
    <property type="protein sequence ID" value="MDO3395100.1"/>
    <property type="molecule type" value="Genomic_DNA"/>
</dbReference>
<comment type="caution">
    <text evidence="4">The sequence shown here is derived from an EMBL/GenBank/DDBJ whole genome shotgun (WGS) entry which is preliminary data.</text>
</comment>
<dbReference type="PROSITE" id="PS50088">
    <property type="entry name" value="ANK_REPEAT"/>
    <property type="match status" value="3"/>
</dbReference>
<feature type="repeat" description="ANK" evidence="3">
    <location>
        <begin position="170"/>
        <end position="202"/>
    </location>
</feature>
<feature type="repeat" description="ANK" evidence="3">
    <location>
        <begin position="203"/>
        <end position="235"/>
    </location>
</feature>
<reference evidence="4" key="1">
    <citation type="submission" date="2023-06" db="EMBL/GenBank/DDBJ databases">
        <title>Genome sequence of Nocardioides sp. SOB44.</title>
        <authorList>
            <person name="Zhang G."/>
        </authorList>
    </citation>
    <scope>NUCLEOTIDE SEQUENCE</scope>
    <source>
        <strain evidence="4">SOB44</strain>
    </source>
</reference>
<evidence type="ECO:0000256" key="2">
    <source>
        <dbReference type="ARBA" id="ARBA00023043"/>
    </source>
</evidence>
<evidence type="ECO:0000256" key="3">
    <source>
        <dbReference type="PROSITE-ProRule" id="PRU00023"/>
    </source>
</evidence>
<evidence type="ECO:0000313" key="5">
    <source>
        <dbReference type="Proteomes" id="UP001168363"/>
    </source>
</evidence>